<dbReference type="InterPro" id="IPR036318">
    <property type="entry name" value="FAD-bd_PCMH-like_sf"/>
</dbReference>
<comment type="cofactor">
    <cofactor evidence="1">
        <name>FAD</name>
        <dbReference type="ChEBI" id="CHEBI:57692"/>
    </cofactor>
</comment>
<dbReference type="InterPro" id="IPR004113">
    <property type="entry name" value="FAD-bd_oxidored_4_C"/>
</dbReference>
<dbReference type="EMBL" id="CP016172">
    <property type="protein sequence ID" value="ANN76173.1"/>
    <property type="molecule type" value="Genomic_DNA"/>
</dbReference>
<accession>A0A193G943</accession>
<evidence type="ECO:0000256" key="2">
    <source>
        <dbReference type="ARBA" id="ARBA00008000"/>
    </source>
</evidence>
<evidence type="ECO:0000259" key="5">
    <source>
        <dbReference type="PROSITE" id="PS51387"/>
    </source>
</evidence>
<dbReference type="Gene3D" id="3.30.465.10">
    <property type="match status" value="1"/>
</dbReference>
<evidence type="ECO:0000256" key="3">
    <source>
        <dbReference type="ARBA" id="ARBA00022630"/>
    </source>
</evidence>
<dbReference type="InterPro" id="IPR016166">
    <property type="entry name" value="FAD-bd_PCMH"/>
</dbReference>
<dbReference type="SUPFAM" id="SSF56176">
    <property type="entry name" value="FAD-binding/transporter-associated domain-like"/>
    <property type="match status" value="1"/>
</dbReference>
<dbReference type="GO" id="GO:0071949">
    <property type="term" value="F:FAD binding"/>
    <property type="evidence" value="ECO:0007669"/>
    <property type="project" value="InterPro"/>
</dbReference>
<protein>
    <submittedName>
        <fullName evidence="6">Hydroxyacid dehydrogenase</fullName>
    </submittedName>
</protein>
<dbReference type="OrthoDB" id="8522822at2"/>
<evidence type="ECO:0000313" key="7">
    <source>
        <dbReference type="Proteomes" id="UP000091926"/>
    </source>
</evidence>
<dbReference type="Gene3D" id="1.10.45.10">
    <property type="entry name" value="Vanillyl-alcohol Oxidase, Chain A, domain 4"/>
    <property type="match status" value="1"/>
</dbReference>
<sequence>MTFLAELQALLGAEHVLTGDDTDSYTLDWRGRYRGRALAVARPGSVEAVAAVVRLCGQHQVPLVPQGGNTGLCGGATPDGEGRALVLSLGRLNRVRGIDTENDTITVEAGCILQAVQQAAQDAGRLFPLSLAAEGSCTIGGNLATNAGGTQVLRYGNTRDLTLGLEVVTADGEIWHGLRGLRKDNTGYDLRDVYIGSEGTLGIITAATLKLFPLPVARCTALLAVPSVEDGVQLLARARNGFGAALTGFELMAGNCLQAVVRLFPQQRLPFSGESAQSPWFALLELSDSESEAHARERFEEVLGAAIEAGLATDAAIAENVAQTRALWHLRESIPLAEAELGKAVKHDVSLPISRIADFVRTTNAALQARFPGVGHVIFGHLGDGNLHYNVTPAPGQAEAALLALQPQVYGIVHDSVHAHGGSISAEHGVGQLKVDELPRYKDPVELALMRRIKRALDPAGIMNPGKVVRT</sequence>
<evidence type="ECO:0000313" key="6">
    <source>
        <dbReference type="EMBL" id="ANN76173.1"/>
    </source>
</evidence>
<name>A0A193G943_9BORD</name>
<dbReference type="InterPro" id="IPR016171">
    <property type="entry name" value="Vanillyl_alc_oxidase_C-sub2"/>
</dbReference>
<dbReference type="GO" id="GO:0003824">
    <property type="term" value="F:catalytic activity"/>
    <property type="evidence" value="ECO:0007669"/>
    <property type="project" value="InterPro"/>
</dbReference>
<dbReference type="GO" id="GO:0022904">
    <property type="term" value="P:respiratory electron transport chain"/>
    <property type="evidence" value="ECO:0007669"/>
    <property type="project" value="TreeGrafter"/>
</dbReference>
<dbReference type="PANTHER" id="PTHR43716:SF2">
    <property type="entry name" value="BLL6224 PROTEIN"/>
    <property type="match status" value="1"/>
</dbReference>
<keyword evidence="3" id="KW-0285">Flavoprotein</keyword>
<reference evidence="6 7" key="1">
    <citation type="submission" date="2016-06" db="EMBL/GenBank/DDBJ databases">
        <title>Complete genome sequences of Bordetella bronchialis and Bordetella flabilis.</title>
        <authorList>
            <person name="LiPuma J.J."/>
            <person name="Spilker T."/>
        </authorList>
    </citation>
    <scope>NUCLEOTIDE SEQUENCE [LARGE SCALE GENOMIC DNA]</scope>
    <source>
        <strain evidence="6 7">AU10664</strain>
    </source>
</reference>
<dbReference type="STRING" id="463014.BAU07_02710"/>
<dbReference type="Proteomes" id="UP000091926">
    <property type="component" value="Chromosome"/>
</dbReference>
<dbReference type="Pfam" id="PF01565">
    <property type="entry name" value="FAD_binding_4"/>
    <property type="match status" value="1"/>
</dbReference>
<feature type="domain" description="FAD-binding PCMH-type" evidence="5">
    <location>
        <begin position="33"/>
        <end position="214"/>
    </location>
</feature>
<dbReference type="SUPFAM" id="SSF55103">
    <property type="entry name" value="FAD-linked oxidases, C-terminal domain"/>
    <property type="match status" value="1"/>
</dbReference>
<dbReference type="InterPro" id="IPR016167">
    <property type="entry name" value="FAD-bd_PCMH_sub1"/>
</dbReference>
<dbReference type="InterPro" id="IPR016164">
    <property type="entry name" value="FAD-linked_Oxase-like_C"/>
</dbReference>
<dbReference type="RefSeq" id="WP_066653850.1">
    <property type="nucleotide sequence ID" value="NZ_CBCSCL010000026.1"/>
</dbReference>
<dbReference type="InterPro" id="IPR051264">
    <property type="entry name" value="FAD-oxidored/transferase_4"/>
</dbReference>
<organism evidence="6 7">
    <name type="scientific">Bordetella flabilis</name>
    <dbReference type="NCBI Taxonomy" id="463014"/>
    <lineage>
        <taxon>Bacteria</taxon>
        <taxon>Pseudomonadati</taxon>
        <taxon>Pseudomonadota</taxon>
        <taxon>Betaproteobacteria</taxon>
        <taxon>Burkholderiales</taxon>
        <taxon>Alcaligenaceae</taxon>
        <taxon>Bordetella</taxon>
    </lineage>
</organism>
<dbReference type="AlphaFoldDB" id="A0A193G943"/>
<gene>
    <name evidence="6" type="ORF">BAU07_02710</name>
</gene>
<dbReference type="KEGG" id="bfz:BAU07_02710"/>
<dbReference type="Gene3D" id="3.30.70.2740">
    <property type="match status" value="1"/>
</dbReference>
<dbReference type="FunFam" id="1.10.45.10:FF:000001">
    <property type="entry name" value="D-lactate dehydrogenase mitochondrial"/>
    <property type="match status" value="1"/>
</dbReference>
<keyword evidence="7" id="KW-1185">Reference proteome</keyword>
<dbReference type="PANTHER" id="PTHR43716">
    <property type="entry name" value="D-2-HYDROXYGLUTARATE DEHYDROGENASE, MITOCHONDRIAL"/>
    <property type="match status" value="1"/>
</dbReference>
<dbReference type="Gene3D" id="3.30.43.10">
    <property type="entry name" value="Uridine Diphospho-n-acetylenolpyruvylglucosamine Reductase, domain 2"/>
    <property type="match status" value="1"/>
</dbReference>
<evidence type="ECO:0000256" key="4">
    <source>
        <dbReference type="ARBA" id="ARBA00022827"/>
    </source>
</evidence>
<dbReference type="InterPro" id="IPR016169">
    <property type="entry name" value="FAD-bd_PCMH_sub2"/>
</dbReference>
<keyword evidence="4" id="KW-0274">FAD</keyword>
<comment type="similarity">
    <text evidence="2">Belongs to the FAD-binding oxidoreductase/transferase type 4 family.</text>
</comment>
<dbReference type="Gene3D" id="3.30.70.2190">
    <property type="match status" value="1"/>
</dbReference>
<dbReference type="InterPro" id="IPR006094">
    <property type="entry name" value="Oxid_FAD_bind_N"/>
</dbReference>
<dbReference type="Pfam" id="PF02913">
    <property type="entry name" value="FAD-oxidase_C"/>
    <property type="match status" value="1"/>
</dbReference>
<dbReference type="PROSITE" id="PS51387">
    <property type="entry name" value="FAD_PCMH"/>
    <property type="match status" value="1"/>
</dbReference>
<proteinExistence type="inferred from homology"/>
<evidence type="ECO:0000256" key="1">
    <source>
        <dbReference type="ARBA" id="ARBA00001974"/>
    </source>
</evidence>